<name>A0ABM8IIU8_9FIRM</name>
<protein>
    <submittedName>
        <fullName evidence="1">Uncharacterized protein</fullName>
    </submittedName>
</protein>
<keyword evidence="2" id="KW-1185">Reference proteome</keyword>
<sequence length="82" mass="9273">MGRCFLLVVFLLLEIGATSEIRCLLIYLVSLGERFAYSKVDCKSEAIRWNMELVGINPIIGTLEVKLLNLPMKVYHLQGMGK</sequence>
<gene>
    <name evidence="1" type="ORF">T23_12640</name>
</gene>
<organism evidence="1 2">
    <name type="scientific">Turicibacter faecis</name>
    <dbReference type="NCBI Taxonomy" id="2963365"/>
    <lineage>
        <taxon>Bacteria</taxon>
        <taxon>Bacillati</taxon>
        <taxon>Bacillota</taxon>
        <taxon>Erysipelotrichia</taxon>
        <taxon>Erysipelotrichales</taxon>
        <taxon>Turicibacteraceae</taxon>
        <taxon>Turicibacter</taxon>
    </lineage>
</organism>
<proteinExistence type="predicted"/>
<dbReference type="EMBL" id="AP028127">
    <property type="protein sequence ID" value="BEH91162.1"/>
    <property type="molecule type" value="Genomic_DNA"/>
</dbReference>
<dbReference type="Proteomes" id="UP001432099">
    <property type="component" value="Chromosome"/>
</dbReference>
<evidence type="ECO:0000313" key="2">
    <source>
        <dbReference type="Proteomes" id="UP001432099"/>
    </source>
</evidence>
<evidence type="ECO:0000313" key="1">
    <source>
        <dbReference type="EMBL" id="BEH91162.1"/>
    </source>
</evidence>
<reference evidence="1" key="1">
    <citation type="journal article" date="2024" name="Int. J. Syst. Evol. Microbiol.">
        <title>Turicibacter faecis sp. nov., isolated from faeces of heart failure mouse model.</title>
        <authorList>
            <person name="Imamura Y."/>
            <person name="Motooka D."/>
            <person name="Nakajima Y."/>
            <person name="Ito S."/>
            <person name="Kitakaze M."/>
            <person name="Iida T."/>
            <person name="Nakamura S."/>
        </authorList>
    </citation>
    <scope>NUCLEOTIDE SEQUENCE</scope>
    <source>
        <strain evidence="1">TC023</strain>
    </source>
</reference>
<accession>A0ABM8IIU8</accession>